<sequence length="206" mass="21837">MRKTLILAALLAATPFVASADEMSYTYVEGGWTQVQINDDFLDDPKGDGGYIHGSFAIAPQVHVFGGYSTVSKSYSAAGARLKVDLAQPELGIGYHMNMSERVDFTADIAAVRVNAKVKISGLPGFNGTGKDHSTAGRATVGVRGKPSARTEAWLKAGVMDGSDMDSTFVGNLGGQVSFNKTWGVVGEIQFIEDTTQYLAGVRASF</sequence>
<protein>
    <recommendedName>
        <fullName evidence="3">Outer membrane protein beta-barrel domain-containing protein</fullName>
    </recommendedName>
</protein>
<dbReference type="OrthoDB" id="6048657at2"/>
<dbReference type="Pfam" id="PF13505">
    <property type="entry name" value="OMP_b-brl"/>
    <property type="match status" value="1"/>
</dbReference>
<dbReference type="EMBL" id="LLXS01000021">
    <property type="protein sequence ID" value="KRG42027.1"/>
    <property type="molecule type" value="Genomic_DNA"/>
</dbReference>
<evidence type="ECO:0000256" key="1">
    <source>
        <dbReference type="ARBA" id="ARBA00022729"/>
    </source>
</evidence>
<evidence type="ECO:0000259" key="3">
    <source>
        <dbReference type="Pfam" id="PF13505"/>
    </source>
</evidence>
<reference evidence="4 5" key="1">
    <citation type="submission" date="2015-10" db="EMBL/GenBank/DDBJ databases">
        <title>Genome sequencing and analysis of members of genus Stenotrophomonas.</title>
        <authorList>
            <person name="Patil P.P."/>
            <person name="Midha S."/>
            <person name="Patil P.B."/>
        </authorList>
    </citation>
    <scope>NUCLEOTIDE SEQUENCE [LARGE SCALE GENOMIC DNA]</scope>
    <source>
        <strain evidence="4 5">JCM 9942</strain>
    </source>
</reference>
<feature type="signal peptide" evidence="2">
    <location>
        <begin position="1"/>
        <end position="20"/>
    </location>
</feature>
<proteinExistence type="predicted"/>
<dbReference type="Proteomes" id="UP000050836">
    <property type="component" value="Unassembled WGS sequence"/>
</dbReference>
<name>A0A0R0AAI4_9GAMM</name>
<dbReference type="RefSeq" id="WP_054660394.1">
    <property type="nucleotide sequence ID" value="NZ_BAZI01000370.1"/>
</dbReference>
<evidence type="ECO:0000256" key="2">
    <source>
        <dbReference type="SAM" id="SignalP"/>
    </source>
</evidence>
<accession>A0A0R0AAI4</accession>
<dbReference type="InterPro" id="IPR027385">
    <property type="entry name" value="Beta-barrel_OMP"/>
</dbReference>
<organism evidence="4 5">
    <name type="scientific">Stenotrophomonas pictorum JCM 9942</name>
    <dbReference type="NCBI Taxonomy" id="1236960"/>
    <lineage>
        <taxon>Bacteria</taxon>
        <taxon>Pseudomonadati</taxon>
        <taxon>Pseudomonadota</taxon>
        <taxon>Gammaproteobacteria</taxon>
        <taxon>Lysobacterales</taxon>
        <taxon>Lysobacteraceae</taxon>
        <taxon>Stenotrophomonas</taxon>
    </lineage>
</organism>
<feature type="domain" description="Outer membrane protein beta-barrel" evidence="3">
    <location>
        <begin position="6"/>
        <end position="192"/>
    </location>
</feature>
<feature type="chain" id="PRO_5006390494" description="Outer membrane protein beta-barrel domain-containing protein" evidence="2">
    <location>
        <begin position="21"/>
        <end position="206"/>
    </location>
</feature>
<evidence type="ECO:0000313" key="4">
    <source>
        <dbReference type="EMBL" id="KRG42027.1"/>
    </source>
</evidence>
<keyword evidence="1 2" id="KW-0732">Signal</keyword>
<comment type="caution">
    <text evidence="4">The sequence shown here is derived from an EMBL/GenBank/DDBJ whole genome shotgun (WGS) entry which is preliminary data.</text>
</comment>
<gene>
    <name evidence="4" type="ORF">ARC78_10120</name>
</gene>
<keyword evidence="5" id="KW-1185">Reference proteome</keyword>
<dbReference type="AlphaFoldDB" id="A0A0R0AAI4"/>
<evidence type="ECO:0000313" key="5">
    <source>
        <dbReference type="Proteomes" id="UP000050836"/>
    </source>
</evidence>